<evidence type="ECO:0000313" key="1">
    <source>
        <dbReference type="EMBL" id="MPM26858.1"/>
    </source>
</evidence>
<comment type="caution">
    <text evidence="1">The sequence shown here is derived from an EMBL/GenBank/DDBJ whole genome shotgun (WGS) entry which is preliminary data.</text>
</comment>
<reference evidence="1" key="1">
    <citation type="submission" date="2019-08" db="EMBL/GenBank/DDBJ databases">
        <authorList>
            <person name="Kucharzyk K."/>
            <person name="Murdoch R.W."/>
            <person name="Higgins S."/>
            <person name="Loffler F."/>
        </authorList>
    </citation>
    <scope>NUCLEOTIDE SEQUENCE</scope>
</reference>
<protein>
    <recommendedName>
        <fullName evidence="2">Helix-turn-helix domain-containing protein</fullName>
    </recommendedName>
</protein>
<dbReference type="EMBL" id="VSSQ01004846">
    <property type="protein sequence ID" value="MPM26858.1"/>
    <property type="molecule type" value="Genomic_DNA"/>
</dbReference>
<organism evidence="1">
    <name type="scientific">bioreactor metagenome</name>
    <dbReference type="NCBI Taxonomy" id="1076179"/>
    <lineage>
        <taxon>unclassified sequences</taxon>
        <taxon>metagenomes</taxon>
        <taxon>ecological metagenomes</taxon>
    </lineage>
</organism>
<dbReference type="AlphaFoldDB" id="A0A644YFV7"/>
<gene>
    <name evidence="1" type="ORF">SDC9_73363</name>
</gene>
<proteinExistence type="predicted"/>
<sequence length="74" mass="8276">MEEHGAVLRLPRMRTLTEAYACIKEADPETAFTANYVRCLIVSGAIPRMKCGKKYLVDVDLLIEHLRKVAQGNG</sequence>
<accession>A0A644YFV7</accession>
<evidence type="ECO:0008006" key="2">
    <source>
        <dbReference type="Google" id="ProtNLM"/>
    </source>
</evidence>
<name>A0A644YFV7_9ZZZZ</name>